<dbReference type="AlphaFoldDB" id="A0A1I8B4E3"/>
<evidence type="ECO:0000313" key="2">
    <source>
        <dbReference type="Proteomes" id="UP000095281"/>
    </source>
</evidence>
<dbReference type="WBParaSite" id="MhA1_Contig1395.frz3.gene7">
    <property type="protein sequence ID" value="MhA1_Contig1395.frz3.gene7"/>
    <property type="gene ID" value="MhA1_Contig1395.frz3.gene7"/>
</dbReference>
<organism evidence="2 3">
    <name type="scientific">Meloidogyne hapla</name>
    <name type="common">Root-knot nematode worm</name>
    <dbReference type="NCBI Taxonomy" id="6305"/>
    <lineage>
        <taxon>Eukaryota</taxon>
        <taxon>Metazoa</taxon>
        <taxon>Ecdysozoa</taxon>
        <taxon>Nematoda</taxon>
        <taxon>Chromadorea</taxon>
        <taxon>Rhabditida</taxon>
        <taxon>Tylenchina</taxon>
        <taxon>Tylenchomorpha</taxon>
        <taxon>Tylenchoidea</taxon>
        <taxon>Meloidogynidae</taxon>
        <taxon>Meloidogyninae</taxon>
        <taxon>Meloidogyne</taxon>
    </lineage>
</organism>
<sequence length="404" mass="46330">MDVREKLVKLQKSRKRRMPINDSSELSEIQQPETNLEDVDENYEATLVKFEQGVTNLGNVALWHAGYRYTIHKNGWWRCTNRDCQAKAKVEKKGDQFIGTPGKREHNHPPAIQKKRVEEIRNKLKSGLMPVLTEVRSNIQDEVYFSLGSDQALQRLLQRQKNRQYGNVNCTDLSKMVIPESLTQKYGSSTLIYDSRTNRGYEDVVLVFMLDDHSFHPIISTPVQFGLDSSQPPTPSMSLSAIVEVPRWEMPLVRTPQYPIAFWNVNERALKALAKTNNALESSHYHFIKKLNHHPSMSDFLLAILTGVDKQVDVARSAATFKHQRKQKYIVKEAQVMSTLNEAEYDDDGQLLNVLTLLGLQMSGYIDGLRSTERQPEERDTEEFESQIISPTYPSTSSSLFYGY</sequence>
<keyword evidence="2" id="KW-1185">Reference proteome</keyword>
<accession>A0A1I8B4E3</accession>
<feature type="region of interest" description="Disordered" evidence="1">
    <location>
        <begin position="12"/>
        <end position="34"/>
    </location>
</feature>
<reference evidence="3" key="1">
    <citation type="submission" date="2016-11" db="UniProtKB">
        <authorList>
            <consortium name="WormBaseParasite"/>
        </authorList>
    </citation>
    <scope>IDENTIFICATION</scope>
</reference>
<dbReference type="Gene3D" id="2.20.25.240">
    <property type="match status" value="1"/>
</dbReference>
<proteinExistence type="predicted"/>
<feature type="compositionally biased region" description="Polar residues" evidence="1">
    <location>
        <begin position="21"/>
        <end position="34"/>
    </location>
</feature>
<feature type="region of interest" description="Disordered" evidence="1">
    <location>
        <begin position="370"/>
        <end position="404"/>
    </location>
</feature>
<name>A0A1I8B4E3_MELHA</name>
<evidence type="ECO:0000256" key="1">
    <source>
        <dbReference type="SAM" id="MobiDB-lite"/>
    </source>
</evidence>
<dbReference type="Proteomes" id="UP000095281">
    <property type="component" value="Unplaced"/>
</dbReference>
<evidence type="ECO:0000313" key="3">
    <source>
        <dbReference type="WBParaSite" id="MhA1_Contig1395.frz3.gene7"/>
    </source>
</evidence>
<feature type="compositionally biased region" description="Low complexity" evidence="1">
    <location>
        <begin position="386"/>
        <end position="404"/>
    </location>
</feature>
<protein>
    <submittedName>
        <fullName evidence="3">FLYWCH-type domain-containing protein</fullName>
    </submittedName>
</protein>